<evidence type="ECO:0000256" key="5">
    <source>
        <dbReference type="ARBA" id="ARBA00022989"/>
    </source>
</evidence>
<comment type="subcellular location">
    <subcellularLocation>
        <location evidence="9">Cell membrane</location>
    </subcellularLocation>
    <subcellularLocation>
        <location evidence="1">Membrane</location>
    </subcellularLocation>
</comment>
<keyword evidence="9" id="KW-0067">ATP-binding</keyword>
<comment type="caution">
    <text evidence="11">The sequence shown here is derived from an EMBL/GenBank/DDBJ whole genome shotgun (WGS) entry which is preliminary data.</text>
</comment>
<dbReference type="SUPFAM" id="SSF56784">
    <property type="entry name" value="HAD-like"/>
    <property type="match status" value="1"/>
</dbReference>
<keyword evidence="6" id="KW-0472">Membrane</keyword>
<dbReference type="NCBIfam" id="TIGR01525">
    <property type="entry name" value="ATPase-IB_hvy"/>
    <property type="match status" value="1"/>
</dbReference>
<keyword evidence="12" id="KW-1185">Reference proteome</keyword>
<dbReference type="GO" id="GO:0016463">
    <property type="term" value="F:P-type zinc transporter activity"/>
    <property type="evidence" value="ECO:0007669"/>
    <property type="project" value="UniProtKB-EC"/>
</dbReference>
<proteinExistence type="inferred from homology"/>
<evidence type="ECO:0000256" key="1">
    <source>
        <dbReference type="ARBA" id="ARBA00004370"/>
    </source>
</evidence>
<evidence type="ECO:0000313" key="11">
    <source>
        <dbReference type="EMBL" id="MVX57136.1"/>
    </source>
</evidence>
<dbReference type="GO" id="GO:0046872">
    <property type="term" value="F:metal ion binding"/>
    <property type="evidence" value="ECO:0007669"/>
    <property type="project" value="UniProtKB-KW"/>
</dbReference>
<gene>
    <name evidence="11" type="ORF">E5987_07935</name>
</gene>
<dbReference type="GO" id="GO:0016887">
    <property type="term" value="F:ATP hydrolysis activity"/>
    <property type="evidence" value="ECO:0007669"/>
    <property type="project" value="InterPro"/>
</dbReference>
<dbReference type="PANTHER" id="PTHR48085">
    <property type="entry name" value="CADMIUM/ZINC-TRANSPORTING ATPASE HMA2-RELATED"/>
    <property type="match status" value="1"/>
</dbReference>
<dbReference type="InterPro" id="IPR001757">
    <property type="entry name" value="P_typ_ATPase"/>
</dbReference>
<organism evidence="11 12">
    <name type="scientific">Parasutterella muris</name>
    <dbReference type="NCBI Taxonomy" id="2565572"/>
    <lineage>
        <taxon>Bacteria</taxon>
        <taxon>Pseudomonadati</taxon>
        <taxon>Pseudomonadota</taxon>
        <taxon>Betaproteobacteria</taxon>
        <taxon>Burkholderiales</taxon>
        <taxon>Sutterellaceae</taxon>
        <taxon>Parasutterella</taxon>
    </lineage>
</organism>
<evidence type="ECO:0000256" key="8">
    <source>
        <dbReference type="ARBA" id="ARBA00047308"/>
    </source>
</evidence>
<dbReference type="EC" id="7.2.2.12" evidence="7"/>
<reference evidence="11 12" key="1">
    <citation type="submission" date="2019-12" db="EMBL/GenBank/DDBJ databases">
        <title>Microbes associate with the intestines of laboratory mice.</title>
        <authorList>
            <person name="Navarre W."/>
            <person name="Wong E."/>
        </authorList>
    </citation>
    <scope>NUCLEOTIDE SEQUENCE [LARGE SCALE GENOMIC DNA]</scope>
    <source>
        <strain evidence="11 12">NM82_D38</strain>
    </source>
</reference>
<dbReference type="Pfam" id="PF00122">
    <property type="entry name" value="E1-E2_ATPase"/>
    <property type="match status" value="1"/>
</dbReference>
<protein>
    <recommendedName>
        <fullName evidence="7">P-type Zn(2+) transporter</fullName>
        <ecNumber evidence="7">7.2.2.12</ecNumber>
    </recommendedName>
</protein>
<evidence type="ECO:0000256" key="3">
    <source>
        <dbReference type="ARBA" id="ARBA00022692"/>
    </source>
</evidence>
<dbReference type="PANTHER" id="PTHR48085:SF5">
    <property type="entry name" value="CADMIUM_ZINC-TRANSPORTING ATPASE HMA4-RELATED"/>
    <property type="match status" value="1"/>
</dbReference>
<dbReference type="InterPro" id="IPR044492">
    <property type="entry name" value="P_typ_ATPase_HD_dom"/>
</dbReference>
<evidence type="ECO:0000256" key="2">
    <source>
        <dbReference type="ARBA" id="ARBA00006024"/>
    </source>
</evidence>
<dbReference type="InterPro" id="IPR059000">
    <property type="entry name" value="ATPase_P-type_domA"/>
</dbReference>
<dbReference type="SFLD" id="SFLDS00003">
    <property type="entry name" value="Haloacid_Dehalogenase"/>
    <property type="match status" value="1"/>
</dbReference>
<comment type="catalytic activity">
    <reaction evidence="8">
        <text>Zn(2+)(in) + ATP + H2O = Zn(2+)(out) + ADP + phosphate + H(+)</text>
        <dbReference type="Rhea" id="RHEA:20621"/>
        <dbReference type="ChEBI" id="CHEBI:15377"/>
        <dbReference type="ChEBI" id="CHEBI:15378"/>
        <dbReference type="ChEBI" id="CHEBI:29105"/>
        <dbReference type="ChEBI" id="CHEBI:30616"/>
        <dbReference type="ChEBI" id="CHEBI:43474"/>
        <dbReference type="ChEBI" id="CHEBI:456216"/>
        <dbReference type="EC" id="7.2.2.12"/>
    </reaction>
</comment>
<dbReference type="EMBL" id="WSRP01000022">
    <property type="protein sequence ID" value="MVX57136.1"/>
    <property type="molecule type" value="Genomic_DNA"/>
</dbReference>
<sequence length="706" mass="76779">MGFKIVSQTRRRARFRSDFKFGFDAGNLIADRIEVIPNVEGVEVNPRTGSVLVVFFGHKALKAVEHVLSDSEYEVRTMPKTIPTGTSVISDVTFWPSLRLLFGSFLPFPLRLGMFISGTKDIFFDGFKQLFRGKITVEVLDLSSVAIALVMRDFKTAATTALLLGLGESLEEWTRRKTMENLTESLAVNVDTVWIRKDGEDFEVPFSSLTKYDILVVRAGSAIAADGEVVGGDGMVNQVSMTGEPLPVHRTAGNVVFAGTTVEEGELLIRPTAIGSESRLNKIVEFIENSEKTKAGIEAKAMRLADTIVPYSFLLAGVVGAVTRNLAKVAAVLMVDYSCALKLATPIAFLSAMKEAANHKILIKGGKYLEALAQVDTVVFDKTGTLTVSSPKVSCVVPLDSKWSEKEILRMAACLEEHFPHPVARAVVRAAAERHLQHEEEHAEVEYIVGHGIASKLHGERLLIGSRHFVEDDEGVDCSFAQPEIDRIASKGHSVLYFVVGCTLSGLIGVEDPIRPETKDVIQNLKLLGINNIAMITGDGPRTAANVARRLGITKYFSQVLPTGKSDIVRRMENEGRKVLMIGDGINDSPALSAATVGVTLSDGADLAKEVASVVLLNSDLTQLPVAIELGQKTYRRIEENFQITIGLNSTYLAGGLLGLIMPATGAVLHNVTTLGVAWNAQQPKLAEKYDQEEILELEYSDEALE</sequence>
<dbReference type="Gene3D" id="2.70.150.10">
    <property type="entry name" value="Calcium-transporting ATPase, cytoplasmic transduction domain A"/>
    <property type="match status" value="1"/>
</dbReference>
<dbReference type="RefSeq" id="WP_160335563.1">
    <property type="nucleotide sequence ID" value="NZ_WSRP01000022.1"/>
</dbReference>
<evidence type="ECO:0000256" key="4">
    <source>
        <dbReference type="ARBA" id="ARBA00022967"/>
    </source>
</evidence>
<dbReference type="PROSITE" id="PS01229">
    <property type="entry name" value="COF_2"/>
    <property type="match status" value="1"/>
</dbReference>
<dbReference type="InterPro" id="IPR023299">
    <property type="entry name" value="ATPase_P-typ_cyto_dom_N"/>
</dbReference>
<accession>A0A6L6YHM9</accession>
<name>A0A6L6YHM9_9BURK</name>
<evidence type="ECO:0000256" key="7">
    <source>
        <dbReference type="ARBA" id="ARBA00039097"/>
    </source>
</evidence>
<dbReference type="Gene3D" id="3.40.1110.10">
    <property type="entry name" value="Calcium-transporting ATPase, cytoplasmic domain N"/>
    <property type="match status" value="1"/>
</dbReference>
<dbReference type="SUPFAM" id="SSF81653">
    <property type="entry name" value="Calcium ATPase, transduction domain A"/>
    <property type="match status" value="1"/>
</dbReference>
<keyword evidence="9" id="KW-1003">Cell membrane</keyword>
<dbReference type="GO" id="GO:0005886">
    <property type="term" value="C:plasma membrane"/>
    <property type="evidence" value="ECO:0007669"/>
    <property type="project" value="UniProtKB-SubCell"/>
</dbReference>
<dbReference type="GO" id="GO:0015086">
    <property type="term" value="F:cadmium ion transmembrane transporter activity"/>
    <property type="evidence" value="ECO:0007669"/>
    <property type="project" value="TreeGrafter"/>
</dbReference>
<dbReference type="InterPro" id="IPR008250">
    <property type="entry name" value="ATPase_P-typ_transduc_dom_A_sf"/>
</dbReference>
<dbReference type="GO" id="GO:0005524">
    <property type="term" value="F:ATP binding"/>
    <property type="evidence" value="ECO:0007669"/>
    <property type="project" value="UniProtKB-UniRule"/>
</dbReference>
<evidence type="ECO:0000256" key="9">
    <source>
        <dbReference type="RuleBase" id="RU362081"/>
    </source>
</evidence>
<evidence type="ECO:0000313" key="12">
    <source>
        <dbReference type="Proteomes" id="UP000472580"/>
    </source>
</evidence>
<dbReference type="InterPro" id="IPR036412">
    <property type="entry name" value="HAD-like_sf"/>
</dbReference>
<keyword evidence="9" id="KW-0479">Metal-binding</keyword>
<evidence type="ECO:0000256" key="6">
    <source>
        <dbReference type="ARBA" id="ARBA00023136"/>
    </source>
</evidence>
<dbReference type="Proteomes" id="UP000472580">
    <property type="component" value="Unassembled WGS sequence"/>
</dbReference>
<keyword evidence="5" id="KW-1133">Transmembrane helix</keyword>
<dbReference type="Pfam" id="PF00702">
    <property type="entry name" value="Hydrolase"/>
    <property type="match status" value="1"/>
</dbReference>
<keyword evidence="4" id="KW-1278">Translocase</keyword>
<dbReference type="PROSITE" id="PS00154">
    <property type="entry name" value="ATPASE_E1_E2"/>
    <property type="match status" value="1"/>
</dbReference>
<keyword evidence="9" id="KW-0547">Nucleotide-binding</keyword>
<dbReference type="InterPro" id="IPR051014">
    <property type="entry name" value="Cation_Transport_ATPase_IB"/>
</dbReference>
<dbReference type="OrthoDB" id="8552908at2"/>
<dbReference type="InterPro" id="IPR023214">
    <property type="entry name" value="HAD_sf"/>
</dbReference>
<dbReference type="NCBIfam" id="TIGR01494">
    <property type="entry name" value="ATPase_P-type"/>
    <property type="match status" value="1"/>
</dbReference>
<dbReference type="PRINTS" id="PR00119">
    <property type="entry name" value="CATATPASE"/>
</dbReference>
<keyword evidence="3" id="KW-0812">Transmembrane</keyword>
<evidence type="ECO:0000259" key="10">
    <source>
        <dbReference type="Pfam" id="PF00122"/>
    </source>
</evidence>
<feature type="domain" description="P-type ATPase A" evidence="10">
    <location>
        <begin position="191"/>
        <end position="287"/>
    </location>
</feature>
<dbReference type="SFLD" id="SFLDG00002">
    <property type="entry name" value="C1.7:_P-type_atpase_like"/>
    <property type="match status" value="1"/>
</dbReference>
<dbReference type="Gene3D" id="3.40.50.1000">
    <property type="entry name" value="HAD superfamily/HAD-like"/>
    <property type="match status" value="1"/>
</dbReference>
<dbReference type="AlphaFoldDB" id="A0A6L6YHM9"/>
<comment type="similarity">
    <text evidence="2 9">Belongs to the cation transport ATPase (P-type) (TC 3.A.3) family. Type IB subfamily.</text>
</comment>
<dbReference type="InterPro" id="IPR027256">
    <property type="entry name" value="P-typ_ATPase_IB"/>
</dbReference>
<dbReference type="InterPro" id="IPR018303">
    <property type="entry name" value="ATPase_P-typ_P_site"/>
</dbReference>
<dbReference type="SFLD" id="SFLDF00027">
    <property type="entry name" value="p-type_atpase"/>
    <property type="match status" value="1"/>
</dbReference>